<dbReference type="InterPro" id="IPR001245">
    <property type="entry name" value="Ser-Thr/Tyr_kinase_cat_dom"/>
</dbReference>
<dbReference type="FunFam" id="1.10.510.10:FF:000384">
    <property type="entry name" value="G-type lectin S-receptor-like serine/threonine-protein kinase"/>
    <property type="match status" value="1"/>
</dbReference>
<organism evidence="8 9">
    <name type="scientific">Eragrostis curvula</name>
    <name type="common">weeping love grass</name>
    <dbReference type="NCBI Taxonomy" id="38414"/>
    <lineage>
        <taxon>Eukaryota</taxon>
        <taxon>Viridiplantae</taxon>
        <taxon>Streptophyta</taxon>
        <taxon>Embryophyta</taxon>
        <taxon>Tracheophyta</taxon>
        <taxon>Spermatophyta</taxon>
        <taxon>Magnoliopsida</taxon>
        <taxon>Liliopsida</taxon>
        <taxon>Poales</taxon>
        <taxon>Poaceae</taxon>
        <taxon>PACMAD clade</taxon>
        <taxon>Chloridoideae</taxon>
        <taxon>Eragrostideae</taxon>
        <taxon>Eragrostidinae</taxon>
        <taxon>Eragrostis</taxon>
    </lineage>
</organism>
<sequence>MALWNGVGQVASVAQLAGVDAYGLIKMIVEAVQTVRRNKDTCQKLARRAEMIRDLLQQLQEAPLMQHRDTRKPMEQLELTLQRAYLLITSCQGSSFMYHCFTGANKADQFREVENDIAFFLQLFPLVDYVDTTRTWMRHLNRAQPSHAEESVQEMQTLNDHSSNAIRHEGTAEAIESRVQRVMKHGSDKEDQVARNSIFYEQPKQKLKMQSIVNKELVKLFCAEKCFGLLMFSFSQIVDFTGNFKWDNVIGRGAFGYVYKGKLPNGIEIAVKRHAAISSQGLEEFTAEIDLITNLQHKNVVRLLGFCLQKQKDILGFQIQGLEMILVYEYMPNKSLASFLYSYTKTEDALNLPMRLRIIEGLAQGLVYLHEHSRQCVVHMDLKASNILLDYEMAPKISDFGMAQVLPSSSSEETSTIVKGTNGYIDPEYVKSGKYSVKSDVYSFSILILEIISRKRCCQLLPNGDMLHLPTRAWELCKAGKSHELPDLPPSNEIQLAQIIKCVHVALLCIQDCPTDRPTMSEVLLMLHSDRASSPVPNLPANHTHEYPADVVTLETLWEANVPLQPHLGDDKRC</sequence>
<accession>A0A5J9T593</accession>
<evidence type="ECO:0000313" key="9">
    <source>
        <dbReference type="Proteomes" id="UP000324897"/>
    </source>
</evidence>
<evidence type="ECO:0000256" key="2">
    <source>
        <dbReference type="ARBA" id="ARBA00022679"/>
    </source>
</evidence>
<evidence type="ECO:0000256" key="6">
    <source>
        <dbReference type="PROSITE-ProRule" id="PRU10141"/>
    </source>
</evidence>
<dbReference type="OrthoDB" id="535945at2759"/>
<dbReference type="InterPro" id="IPR036537">
    <property type="entry name" value="Adaptor_Cbl_N_dom_sf"/>
</dbReference>
<dbReference type="Gene3D" id="1.10.510.10">
    <property type="entry name" value="Transferase(Phosphotransferase) domain 1"/>
    <property type="match status" value="1"/>
</dbReference>
<feature type="domain" description="Protein kinase" evidence="7">
    <location>
        <begin position="244"/>
        <end position="531"/>
    </location>
</feature>
<dbReference type="PANTHER" id="PTHR27006:SF598">
    <property type="entry name" value="CYSTEINE-RICH RECEPTOR-LIKE PROTEIN KINASE 25"/>
    <property type="match status" value="1"/>
</dbReference>
<reference evidence="8 9" key="1">
    <citation type="journal article" date="2019" name="Sci. Rep.">
        <title>A high-quality genome of Eragrostis curvula grass provides insights into Poaceae evolution and supports new strategies to enhance forage quality.</title>
        <authorList>
            <person name="Carballo J."/>
            <person name="Santos B.A.C.M."/>
            <person name="Zappacosta D."/>
            <person name="Garbus I."/>
            <person name="Selva J.P."/>
            <person name="Gallo C.A."/>
            <person name="Diaz A."/>
            <person name="Albertini E."/>
            <person name="Caccamo M."/>
            <person name="Echenique V."/>
        </authorList>
    </citation>
    <scope>NUCLEOTIDE SEQUENCE [LARGE SCALE GENOMIC DNA]</scope>
    <source>
        <strain evidence="9">cv. Victoria</strain>
        <tissue evidence="8">Leaf</tissue>
    </source>
</reference>
<dbReference type="Pfam" id="PF19584">
    <property type="entry name" value="MCAfunc"/>
    <property type="match status" value="1"/>
</dbReference>
<dbReference type="PROSITE" id="PS00108">
    <property type="entry name" value="PROTEIN_KINASE_ST"/>
    <property type="match status" value="1"/>
</dbReference>
<feature type="non-terminal residue" evidence="8">
    <location>
        <position position="1"/>
    </location>
</feature>
<dbReference type="InterPro" id="IPR011009">
    <property type="entry name" value="Kinase-like_dom_sf"/>
</dbReference>
<dbReference type="AlphaFoldDB" id="A0A5J9T593"/>
<dbReference type="CDD" id="cd21037">
    <property type="entry name" value="MLKL_NTD"/>
    <property type="match status" value="1"/>
</dbReference>
<dbReference type="Gene3D" id="3.30.200.20">
    <property type="entry name" value="Phosphorylase Kinase, domain 1"/>
    <property type="match status" value="1"/>
</dbReference>
<dbReference type="InterPro" id="IPR000719">
    <property type="entry name" value="Prot_kinase_dom"/>
</dbReference>
<dbReference type="GO" id="GO:0004674">
    <property type="term" value="F:protein serine/threonine kinase activity"/>
    <property type="evidence" value="ECO:0007669"/>
    <property type="project" value="UniProtKB-KW"/>
</dbReference>
<keyword evidence="9" id="KW-1185">Reference proteome</keyword>
<dbReference type="PROSITE" id="PS50011">
    <property type="entry name" value="PROTEIN_KINASE_DOM"/>
    <property type="match status" value="1"/>
</dbReference>
<dbReference type="Proteomes" id="UP000324897">
    <property type="component" value="Unassembled WGS sequence"/>
</dbReference>
<keyword evidence="3 6" id="KW-0547">Nucleotide-binding</keyword>
<evidence type="ECO:0000256" key="4">
    <source>
        <dbReference type="ARBA" id="ARBA00022777"/>
    </source>
</evidence>
<dbReference type="PROSITE" id="PS00107">
    <property type="entry name" value="PROTEIN_KINASE_ATP"/>
    <property type="match status" value="1"/>
</dbReference>
<dbReference type="GO" id="GO:0005524">
    <property type="term" value="F:ATP binding"/>
    <property type="evidence" value="ECO:0007669"/>
    <property type="project" value="UniProtKB-UniRule"/>
</dbReference>
<dbReference type="SUPFAM" id="SSF56112">
    <property type="entry name" value="Protein kinase-like (PK-like)"/>
    <property type="match status" value="1"/>
</dbReference>
<proteinExistence type="predicted"/>
<feature type="binding site" evidence="6">
    <location>
        <position position="272"/>
    </location>
    <ligand>
        <name>ATP</name>
        <dbReference type="ChEBI" id="CHEBI:30616"/>
    </ligand>
</feature>
<keyword evidence="5 6" id="KW-0067">ATP-binding</keyword>
<dbReference type="Gramene" id="TVU06609">
    <property type="protein sequence ID" value="TVU06609"/>
    <property type="gene ID" value="EJB05_49833"/>
</dbReference>
<name>A0A5J9T593_9POAL</name>
<dbReference type="GO" id="GO:0007166">
    <property type="term" value="P:cell surface receptor signaling pathway"/>
    <property type="evidence" value="ECO:0007669"/>
    <property type="project" value="InterPro"/>
</dbReference>
<dbReference type="SMART" id="SM00220">
    <property type="entry name" value="S_TKc"/>
    <property type="match status" value="1"/>
</dbReference>
<gene>
    <name evidence="8" type="ORF">EJB05_49833</name>
</gene>
<evidence type="ECO:0000259" key="7">
    <source>
        <dbReference type="PROSITE" id="PS50011"/>
    </source>
</evidence>
<dbReference type="InterPro" id="IPR008271">
    <property type="entry name" value="Ser/Thr_kinase_AS"/>
</dbReference>
<keyword evidence="4" id="KW-0418">Kinase</keyword>
<evidence type="ECO:0000256" key="1">
    <source>
        <dbReference type="ARBA" id="ARBA00022527"/>
    </source>
</evidence>
<protein>
    <recommendedName>
        <fullName evidence="7">Protein kinase domain-containing protein</fullName>
    </recommendedName>
</protein>
<evidence type="ECO:0000256" key="3">
    <source>
        <dbReference type="ARBA" id="ARBA00022741"/>
    </source>
</evidence>
<dbReference type="InterPro" id="IPR017441">
    <property type="entry name" value="Protein_kinase_ATP_BS"/>
</dbReference>
<dbReference type="FunFam" id="3.30.200.20:FF:000162">
    <property type="entry name" value="Adenine nucleotide alpha hydrolase-like domain kinase"/>
    <property type="match status" value="1"/>
</dbReference>
<comment type="caution">
    <text evidence="8">The sequence shown here is derived from an EMBL/GenBank/DDBJ whole genome shotgun (WGS) entry which is preliminary data.</text>
</comment>
<dbReference type="InterPro" id="IPR045766">
    <property type="entry name" value="MCAfunc"/>
</dbReference>
<evidence type="ECO:0000256" key="5">
    <source>
        <dbReference type="ARBA" id="ARBA00022840"/>
    </source>
</evidence>
<dbReference type="PANTHER" id="PTHR27006">
    <property type="entry name" value="PROMASTIGOTE SURFACE ANTIGEN PROTEIN PSA"/>
    <property type="match status" value="1"/>
</dbReference>
<keyword evidence="2" id="KW-0808">Transferase</keyword>
<keyword evidence="1" id="KW-0723">Serine/threonine-protein kinase</keyword>
<dbReference type="InterPro" id="IPR059179">
    <property type="entry name" value="MLKL-like_MCAfunc"/>
</dbReference>
<dbReference type="EMBL" id="RWGY01000051">
    <property type="protein sequence ID" value="TVU06609.1"/>
    <property type="molecule type" value="Genomic_DNA"/>
</dbReference>
<dbReference type="Gene3D" id="1.20.930.20">
    <property type="entry name" value="Adaptor protein Cbl, N-terminal domain"/>
    <property type="match status" value="1"/>
</dbReference>
<evidence type="ECO:0000313" key="8">
    <source>
        <dbReference type="EMBL" id="TVU06609.1"/>
    </source>
</evidence>
<dbReference type="Pfam" id="PF07714">
    <property type="entry name" value="PK_Tyr_Ser-Thr"/>
    <property type="match status" value="1"/>
</dbReference>